<evidence type="ECO:0000313" key="1">
    <source>
        <dbReference type="EMBL" id="KAA6435487.1"/>
    </source>
</evidence>
<reference evidence="1 3" key="1">
    <citation type="submission" date="2019-07" db="EMBL/GenBank/DDBJ databases">
        <authorList>
            <person name="Qu J.-H."/>
        </authorList>
    </citation>
    <scope>NUCLEOTIDE SEQUENCE [LARGE SCALE GENOMIC DNA]</scope>
    <source>
        <strain evidence="1 3">MDT1-10-3</strain>
    </source>
</reference>
<evidence type="ECO:0000313" key="2">
    <source>
        <dbReference type="EMBL" id="MFA1769860.1"/>
    </source>
</evidence>
<dbReference type="EMBL" id="VKKZ01000019">
    <property type="protein sequence ID" value="KAA6435487.1"/>
    <property type="molecule type" value="Genomic_DNA"/>
</dbReference>
<dbReference type="Proteomes" id="UP001570846">
    <property type="component" value="Unassembled WGS sequence"/>
</dbReference>
<dbReference type="Proteomes" id="UP000323866">
    <property type="component" value="Unassembled WGS sequence"/>
</dbReference>
<reference evidence="2 4" key="3">
    <citation type="submission" date="2024-08" db="EMBL/GenBank/DDBJ databases">
        <authorList>
            <person name="Wei W."/>
        </authorList>
    </citation>
    <scope>NUCLEOTIDE SEQUENCE [LARGE SCALE GENOMIC DNA]</scope>
    <source>
        <strain evidence="2 4">XU2</strain>
    </source>
</reference>
<evidence type="ECO:0008006" key="5">
    <source>
        <dbReference type="Google" id="ProtNLM"/>
    </source>
</evidence>
<name>A0A5M8QHD1_9BACT</name>
<organism evidence="1 3">
    <name type="scientific">Rufibacter glacialis</name>
    <dbReference type="NCBI Taxonomy" id="1259555"/>
    <lineage>
        <taxon>Bacteria</taxon>
        <taxon>Pseudomonadati</taxon>
        <taxon>Bacteroidota</taxon>
        <taxon>Cytophagia</taxon>
        <taxon>Cytophagales</taxon>
        <taxon>Hymenobacteraceae</taxon>
        <taxon>Rufibacter</taxon>
    </lineage>
</organism>
<dbReference type="RefSeq" id="WP_149097679.1">
    <property type="nucleotide sequence ID" value="NZ_BMMG01000002.1"/>
</dbReference>
<accession>A0A5M8QHD1</accession>
<sequence>MGKTILLIEPYMSIWVDTKTNILYVDWWGAITKENVLDGCRLLLSMLEKETCNMIINNNANVTSHWKATAIWAATIGFLELDKTTCAYFAWVKPPQSNLSSDYVARLDTRKVQVKIFDSQLAAERWLLSVQQNLPQKEEAVEEAA</sequence>
<evidence type="ECO:0000313" key="4">
    <source>
        <dbReference type="Proteomes" id="UP001570846"/>
    </source>
</evidence>
<gene>
    <name evidence="2" type="ORF">ACD591_01045</name>
    <name evidence="1" type="ORF">FOE74_05955</name>
</gene>
<dbReference type="AlphaFoldDB" id="A0A5M8QHD1"/>
<proteinExistence type="predicted"/>
<comment type="caution">
    <text evidence="1">The sequence shown here is derived from an EMBL/GenBank/DDBJ whole genome shotgun (WGS) entry which is preliminary data.</text>
</comment>
<dbReference type="OrthoDB" id="893408at2"/>
<evidence type="ECO:0000313" key="3">
    <source>
        <dbReference type="Proteomes" id="UP000323866"/>
    </source>
</evidence>
<keyword evidence="4" id="KW-1185">Reference proteome</keyword>
<dbReference type="EMBL" id="JBGOGF010000001">
    <property type="protein sequence ID" value="MFA1769860.1"/>
    <property type="molecule type" value="Genomic_DNA"/>
</dbReference>
<protein>
    <recommendedName>
        <fullName evidence="5">STAS/SEC14 domain-containing protein</fullName>
    </recommendedName>
</protein>
<reference evidence="1 3" key="2">
    <citation type="submission" date="2019-09" db="EMBL/GenBank/DDBJ databases">
        <title>A bacterium isolated from glacier soil.</title>
        <authorList>
            <person name="Liu Q."/>
        </authorList>
    </citation>
    <scope>NUCLEOTIDE SEQUENCE [LARGE SCALE GENOMIC DNA]</scope>
    <source>
        <strain evidence="1 3">MDT1-10-3</strain>
    </source>
</reference>